<evidence type="ECO:0000259" key="2">
    <source>
        <dbReference type="Pfam" id="PF16787"/>
    </source>
</evidence>
<reference evidence="3" key="3">
    <citation type="submission" date="2015-02" db="UniProtKB">
        <authorList>
            <consortium name="EnsemblProtists"/>
        </authorList>
    </citation>
    <scope>IDENTIFICATION</scope>
    <source>
        <strain evidence="3">DAOM BR144</strain>
    </source>
</reference>
<dbReference type="VEuPathDB" id="FungiDB:PYU1_G005958"/>
<dbReference type="eggNOG" id="ENOG502RV1N">
    <property type="taxonomic scope" value="Eukaryota"/>
</dbReference>
<feature type="compositionally biased region" description="Polar residues" evidence="1">
    <location>
        <begin position="231"/>
        <end position="240"/>
    </location>
</feature>
<accession>K3WLX8</accession>
<evidence type="ECO:0000313" key="4">
    <source>
        <dbReference type="Proteomes" id="UP000019132"/>
    </source>
</evidence>
<organism evidence="3 4">
    <name type="scientific">Globisporangium ultimum (strain ATCC 200006 / CBS 805.95 / DAOM BR144)</name>
    <name type="common">Pythium ultimum</name>
    <dbReference type="NCBI Taxonomy" id="431595"/>
    <lineage>
        <taxon>Eukaryota</taxon>
        <taxon>Sar</taxon>
        <taxon>Stramenopiles</taxon>
        <taxon>Oomycota</taxon>
        <taxon>Peronosporomycetes</taxon>
        <taxon>Pythiales</taxon>
        <taxon>Pythiaceae</taxon>
        <taxon>Globisporangium</taxon>
    </lineage>
</organism>
<dbReference type="InParanoid" id="K3WLX8"/>
<dbReference type="AlphaFoldDB" id="K3WLX8"/>
<dbReference type="Pfam" id="PF16787">
    <property type="entry name" value="NDC10_II"/>
    <property type="match status" value="1"/>
</dbReference>
<keyword evidence="4" id="KW-1185">Reference proteome</keyword>
<evidence type="ECO:0000313" key="3">
    <source>
        <dbReference type="EnsemblProtists" id="PYU1_T005970"/>
    </source>
</evidence>
<feature type="domain" description="Ndc10" evidence="2">
    <location>
        <begin position="33"/>
        <end position="261"/>
    </location>
</feature>
<dbReference type="STRING" id="431595.K3WLX8"/>
<dbReference type="EMBL" id="GL376625">
    <property type="status" value="NOT_ANNOTATED_CDS"/>
    <property type="molecule type" value="Genomic_DNA"/>
</dbReference>
<sequence>MDMWRLQYSMQCNPQFPSRPSTVKELLKRKKTQSHQESKAAFDDIGAGTMVDFVHSDQTIQQIVDCMFGEKTESGLKHRADMLLCLGFSSRGDSIRKLRLPNIGLISFADEGVCGAKLLRCVWRKPKRNQFGNIEETALMRHREAQRCPFDALALYFFSRWHVGDEPWPDFSDRSTWYPIYVLKGANAVTKSTYPQQYAAMNEVYRILGVQSSVKTQPGRKQASAAENKGASASSVDRQSHWATKSRVGAYAKHSIPFDCDLDQNQADIIYHVLC</sequence>
<dbReference type="InterPro" id="IPR031872">
    <property type="entry name" value="NDC10_II"/>
</dbReference>
<dbReference type="GO" id="GO:0003677">
    <property type="term" value="F:DNA binding"/>
    <property type="evidence" value="ECO:0007669"/>
    <property type="project" value="InterPro"/>
</dbReference>
<evidence type="ECO:0000256" key="1">
    <source>
        <dbReference type="SAM" id="MobiDB-lite"/>
    </source>
</evidence>
<feature type="region of interest" description="Disordered" evidence="1">
    <location>
        <begin position="216"/>
        <end position="240"/>
    </location>
</feature>
<protein>
    <recommendedName>
        <fullName evidence="2">Ndc10 domain-containing protein</fullName>
    </recommendedName>
</protein>
<proteinExistence type="predicted"/>
<reference evidence="4" key="1">
    <citation type="journal article" date="2010" name="Genome Biol.">
        <title>Genome sequence of the necrotrophic plant pathogen Pythium ultimum reveals original pathogenicity mechanisms and effector repertoire.</title>
        <authorList>
            <person name="Levesque C.A."/>
            <person name="Brouwer H."/>
            <person name="Cano L."/>
            <person name="Hamilton J.P."/>
            <person name="Holt C."/>
            <person name="Huitema E."/>
            <person name="Raffaele S."/>
            <person name="Robideau G.P."/>
            <person name="Thines M."/>
            <person name="Win J."/>
            <person name="Zerillo M.M."/>
            <person name="Beakes G.W."/>
            <person name="Boore J.L."/>
            <person name="Busam D."/>
            <person name="Dumas B."/>
            <person name="Ferriera S."/>
            <person name="Fuerstenberg S.I."/>
            <person name="Gachon C.M."/>
            <person name="Gaulin E."/>
            <person name="Govers F."/>
            <person name="Grenville-Briggs L."/>
            <person name="Horner N."/>
            <person name="Hostetler J."/>
            <person name="Jiang R.H."/>
            <person name="Johnson J."/>
            <person name="Krajaejun T."/>
            <person name="Lin H."/>
            <person name="Meijer H.J."/>
            <person name="Moore B."/>
            <person name="Morris P."/>
            <person name="Phuntmart V."/>
            <person name="Puiu D."/>
            <person name="Shetty J."/>
            <person name="Stajich J.E."/>
            <person name="Tripathy S."/>
            <person name="Wawra S."/>
            <person name="van West P."/>
            <person name="Whitty B.R."/>
            <person name="Coutinho P.M."/>
            <person name="Henrissat B."/>
            <person name="Martin F."/>
            <person name="Thomas P.D."/>
            <person name="Tyler B.M."/>
            <person name="De Vries R.P."/>
            <person name="Kamoun S."/>
            <person name="Yandell M."/>
            <person name="Tisserat N."/>
            <person name="Buell C.R."/>
        </authorList>
    </citation>
    <scope>NUCLEOTIDE SEQUENCE</scope>
    <source>
        <strain evidence="4">DAOM:BR144</strain>
    </source>
</reference>
<dbReference type="Gene3D" id="1.10.443.20">
    <property type="entry name" value="Centromere DNA-binding protein complex CBF3 subunit, domain 2"/>
    <property type="match status" value="1"/>
</dbReference>
<dbReference type="Proteomes" id="UP000019132">
    <property type="component" value="Unassembled WGS sequence"/>
</dbReference>
<dbReference type="HOGENOM" id="CLU_1013652_0_0_1"/>
<dbReference type="InterPro" id="IPR038279">
    <property type="entry name" value="Ndc10_dom2_sf"/>
</dbReference>
<name>K3WLX8_GLOUD</name>
<dbReference type="EnsemblProtists" id="PYU1_T005970">
    <property type="protein sequence ID" value="PYU1_T005970"/>
    <property type="gene ID" value="PYU1_G005958"/>
</dbReference>
<reference evidence="4" key="2">
    <citation type="submission" date="2010-04" db="EMBL/GenBank/DDBJ databases">
        <authorList>
            <person name="Buell R."/>
            <person name="Hamilton J."/>
            <person name="Hostetler J."/>
        </authorList>
    </citation>
    <scope>NUCLEOTIDE SEQUENCE [LARGE SCALE GENOMIC DNA]</scope>
    <source>
        <strain evidence="4">DAOM:BR144</strain>
    </source>
</reference>